<reference evidence="2 3" key="1">
    <citation type="submission" date="2019-12" db="EMBL/GenBank/DDBJ databases">
        <title>Genome sequenceing of Clostridium bovifaecis.</title>
        <authorList>
            <person name="Yao Y."/>
        </authorList>
    </citation>
    <scope>NUCLEOTIDE SEQUENCE [LARGE SCALE GENOMIC DNA]</scope>
    <source>
        <strain evidence="2 3">BXX</strain>
    </source>
</reference>
<protein>
    <submittedName>
        <fullName evidence="2">WYL domain-containing protein</fullName>
    </submittedName>
</protein>
<dbReference type="AlphaFoldDB" id="A0A6I6EKI1"/>
<dbReference type="PANTHER" id="PTHR34580">
    <property type="match status" value="1"/>
</dbReference>
<accession>A0A6I6EKI1</accession>
<dbReference type="InterPro" id="IPR051534">
    <property type="entry name" value="CBASS_pafABC_assoc_protein"/>
</dbReference>
<evidence type="ECO:0000313" key="3">
    <source>
        <dbReference type="Proteomes" id="UP000422764"/>
    </source>
</evidence>
<dbReference type="PROSITE" id="PS52050">
    <property type="entry name" value="WYL"/>
    <property type="match status" value="1"/>
</dbReference>
<keyword evidence="3" id="KW-1185">Reference proteome</keyword>
<proteinExistence type="predicted"/>
<name>A0A6I6EKI1_9CLOT</name>
<gene>
    <name evidence="2" type="ORF">GOM49_03260</name>
</gene>
<feature type="domain" description="WCX" evidence="1">
    <location>
        <begin position="55"/>
        <end position="131"/>
    </location>
</feature>
<dbReference type="PANTHER" id="PTHR34580:SF8">
    <property type="entry name" value="WYL DOMAIN-CONTAINING PROTEIN"/>
    <property type="match status" value="1"/>
</dbReference>
<dbReference type="InterPro" id="IPR057727">
    <property type="entry name" value="WCX_dom"/>
</dbReference>
<sequence>MWYLIAYCNTDREDKIFEISRIENIEITKEIFIKPKSFNLKECLENSWGTFRGEQIPIRVKCSKSIRKLIKENKWNLNQQMKCLSSGDLVFKVRISELEEVKKWILGFGSQVEVLEPVELRNEIKEEMGKIVEKYSKNIRS</sequence>
<organism evidence="2 3">
    <name type="scientific">Clostridium bovifaecis</name>
    <dbReference type="NCBI Taxonomy" id="2184719"/>
    <lineage>
        <taxon>Bacteria</taxon>
        <taxon>Bacillati</taxon>
        <taxon>Bacillota</taxon>
        <taxon>Clostridia</taxon>
        <taxon>Eubacteriales</taxon>
        <taxon>Clostridiaceae</taxon>
        <taxon>Clostridium</taxon>
    </lineage>
</organism>
<dbReference type="Pfam" id="PF25583">
    <property type="entry name" value="WCX"/>
    <property type="match status" value="1"/>
</dbReference>
<dbReference type="Proteomes" id="UP000422764">
    <property type="component" value="Chromosome"/>
</dbReference>
<evidence type="ECO:0000313" key="2">
    <source>
        <dbReference type="EMBL" id="QGU94262.1"/>
    </source>
</evidence>
<evidence type="ECO:0000259" key="1">
    <source>
        <dbReference type="Pfam" id="PF25583"/>
    </source>
</evidence>
<dbReference type="EMBL" id="CP046522">
    <property type="protein sequence ID" value="QGU94262.1"/>
    <property type="molecule type" value="Genomic_DNA"/>
</dbReference>